<reference evidence="2 3" key="1">
    <citation type="journal article" date="2016" name="Environ. Microbiol.">
        <title>Genomic resolution of a cold subsurface aquifer community provides metabolic insights for novel microbes adapted to high CO concentrations.</title>
        <authorList>
            <person name="Probst A.J."/>
            <person name="Castelle C.J."/>
            <person name="Singh A."/>
            <person name="Brown C.T."/>
            <person name="Anantharaman K."/>
            <person name="Sharon I."/>
            <person name="Hug L.A."/>
            <person name="Burstein D."/>
            <person name="Emerson J.B."/>
            <person name="Thomas B.C."/>
            <person name="Banfield J.F."/>
        </authorList>
    </citation>
    <scope>NUCLEOTIDE SEQUENCE [LARGE SCALE GENOMIC DNA]</scope>
    <source>
        <strain evidence="2">CG1_02_37_44</strain>
    </source>
</reference>
<dbReference type="NCBIfam" id="NF008712">
    <property type="entry name" value="PRK11715.1-1"/>
    <property type="match status" value="1"/>
</dbReference>
<keyword evidence="1" id="KW-0812">Transmembrane</keyword>
<dbReference type="PANTHER" id="PTHR30092:SF0">
    <property type="entry name" value="INNER MEMBRANE PROTEIN CRED"/>
    <property type="match status" value="1"/>
</dbReference>
<evidence type="ECO:0000256" key="1">
    <source>
        <dbReference type="SAM" id="Phobius"/>
    </source>
</evidence>
<dbReference type="EMBL" id="MNUU01000040">
    <property type="protein sequence ID" value="OIO07581.1"/>
    <property type="molecule type" value="Genomic_DNA"/>
</dbReference>
<accession>A0A1J4T9T8</accession>
<protein>
    <submittedName>
        <fullName evidence="2">Cell envelope integrity protein CreD</fullName>
    </submittedName>
</protein>
<name>A0A1J4T9T8_9BACT</name>
<dbReference type="Pfam" id="PF06123">
    <property type="entry name" value="CreD"/>
    <property type="match status" value="1"/>
</dbReference>
<proteinExistence type="predicted"/>
<dbReference type="AlphaFoldDB" id="A0A1J4T9T8"/>
<dbReference type="STRING" id="1805146.AUJ27_02170"/>
<sequence>MQNIKSSLSLKLFVIGFLIAILMIPIGMIAFLTNDRESHQDEAFREVSGKWGNEQTIMGPILSIPYKDKVERTIGEGTVIDETIRYAHFLPEALDIKGKIDPEKRKRGIYEVVVYNADLEISGRFLAPDFSKWDISKNDILYNQAFVTLGLPDTRGIKEKVDLEWENKKYSFNPGVKTSDIVALGINTDIDLSQDNNDGQNFKIRLSLNGSRDLYFAPLGRSTQVELSSAWSDPSFQGAFLPESHMINEAGFTAKWKVLELNRSFPQKFLGSLSAVEPIIQPDYCGKMQSIPQVGVINQSNFGVRLLVPVDEYQETVRALKYAIMLLSLTFLVLFFYEAMRGVRVHPLQYILIGLALALFYLLLLSISEYLGFKIAYLLSAITIIGLVTLYSKSIFKAWRPALLEALILVFVYGFIFVILQLEDYSLLVGSLGLLAILSLVMLVSRKIDWHSIAQK</sequence>
<feature type="transmembrane region" description="Helical" evidence="1">
    <location>
        <begin position="349"/>
        <end position="367"/>
    </location>
</feature>
<gene>
    <name evidence="2" type="ORF">AUJ27_02170</name>
</gene>
<dbReference type="PIRSF" id="PIRSF004548">
    <property type="entry name" value="CreD"/>
    <property type="match status" value="1"/>
</dbReference>
<evidence type="ECO:0000313" key="2">
    <source>
        <dbReference type="EMBL" id="OIO07581.1"/>
    </source>
</evidence>
<feature type="transmembrane region" description="Helical" evidence="1">
    <location>
        <begin position="426"/>
        <end position="444"/>
    </location>
</feature>
<dbReference type="PANTHER" id="PTHR30092">
    <property type="entry name" value="INNER MEMBRANE PROTEIN CRED"/>
    <property type="match status" value="1"/>
</dbReference>
<feature type="transmembrane region" description="Helical" evidence="1">
    <location>
        <begin position="403"/>
        <end position="420"/>
    </location>
</feature>
<feature type="transmembrane region" description="Helical" evidence="1">
    <location>
        <begin position="319"/>
        <end position="337"/>
    </location>
</feature>
<feature type="transmembrane region" description="Helical" evidence="1">
    <location>
        <begin position="12"/>
        <end position="32"/>
    </location>
</feature>
<evidence type="ECO:0000313" key="3">
    <source>
        <dbReference type="Proteomes" id="UP000183192"/>
    </source>
</evidence>
<comment type="caution">
    <text evidence="2">The sequence shown here is derived from an EMBL/GenBank/DDBJ whole genome shotgun (WGS) entry which is preliminary data.</text>
</comment>
<keyword evidence="1" id="KW-0472">Membrane</keyword>
<organism evidence="2 3">
    <name type="scientific">Candidatus Falkowbacteria bacterium CG1_02_37_44</name>
    <dbReference type="NCBI Taxonomy" id="1805146"/>
    <lineage>
        <taxon>Bacteria</taxon>
        <taxon>Candidatus Falkowiibacteriota</taxon>
    </lineage>
</organism>
<dbReference type="Proteomes" id="UP000183192">
    <property type="component" value="Unassembled WGS sequence"/>
</dbReference>
<dbReference type="GO" id="GO:0005886">
    <property type="term" value="C:plasma membrane"/>
    <property type="evidence" value="ECO:0007669"/>
    <property type="project" value="TreeGrafter"/>
</dbReference>
<keyword evidence="1" id="KW-1133">Transmembrane helix</keyword>
<dbReference type="InterPro" id="IPR010364">
    <property type="entry name" value="Uncharacterised_IM_CreD"/>
</dbReference>
<feature type="transmembrane region" description="Helical" evidence="1">
    <location>
        <begin position="373"/>
        <end position="391"/>
    </location>
</feature>